<dbReference type="SUPFAM" id="SSF56176">
    <property type="entry name" value="FAD-binding/transporter-associated domain-like"/>
    <property type="match status" value="1"/>
</dbReference>
<dbReference type="InterPro" id="IPR016169">
    <property type="entry name" value="FAD-bd_PCMH_sub2"/>
</dbReference>
<dbReference type="AlphaFoldDB" id="A0A062U6F8"/>
<dbReference type="Proteomes" id="UP000027037">
    <property type="component" value="Unassembled WGS sequence"/>
</dbReference>
<dbReference type="STRING" id="1280946.HY29_03715"/>
<accession>A0A062U6F8</accession>
<evidence type="ECO:0000313" key="6">
    <source>
        <dbReference type="Proteomes" id="UP000027037"/>
    </source>
</evidence>
<dbReference type="PATRIC" id="fig|1280946.3.peg.2655"/>
<evidence type="ECO:0000256" key="1">
    <source>
        <dbReference type="ARBA" id="ARBA00008000"/>
    </source>
</evidence>
<dbReference type="InterPro" id="IPR036318">
    <property type="entry name" value="FAD-bd_PCMH-like_sf"/>
</dbReference>
<dbReference type="InterPro" id="IPR016166">
    <property type="entry name" value="FAD-bd_PCMH"/>
</dbReference>
<sequence length="530" mass="57551">MLDQTDKDALDQLKSILVQALGPDAIRDDLKERELMSQDIWAKGNTAELIAAPRSLDHLVKIVQAAHDRGIKLNARGAGMSYTKGYTPDREGIVMLDMSKMDRVIEVNSEDMYVTVEAGCTWSELHSAVSAKNLRVPFWGPLSGLTSTIGGGLSQNNAFFGAGKYGTTGDSVLCVTVVLADGTVVKTGTSGTKGAKPFWRHFGPDLTGIFCGDAGTMGIKAEITLRLIPAPKTEDWSSYEFESRDDCAKAMADLMREDIAAEIFGFDPNLTRVRMARASMLSDAKTLTNVMKKQGSFLKALKEGAKVAMAGRGFMADAAYTLHYTVEGRSQVGVKEEISILNKICESHGGKQIENSIPKIIRANPFGPLNTILGPSGERWVPIHGIVPVSEGAACIAEIDALFESLNVEFEKYDILTGYLLTSLGTTGFLIEPVFIWPEELYEIHRQTVESSVLSKIKSFEPNPEATEMVISARQRVLDIFKSHGAAHFQIGRTYPYAETREEGTAELLARVKAAVDGNFTLNPGSAGLG</sequence>
<comment type="similarity">
    <text evidence="1">Belongs to the FAD-binding oxidoreductase/transferase type 4 family.</text>
</comment>
<dbReference type="SUPFAM" id="SSF55103">
    <property type="entry name" value="FAD-linked oxidases, C-terminal domain"/>
    <property type="match status" value="1"/>
</dbReference>
<evidence type="ECO:0000256" key="3">
    <source>
        <dbReference type="ARBA" id="ARBA00022827"/>
    </source>
</evidence>
<reference evidence="5 6" key="1">
    <citation type="journal article" date="2014" name="Antonie Van Leeuwenhoek">
        <title>Hyphomonas beringensis sp. nov. and Hyphomonas chukchiensis sp. nov., isolated from surface seawater of the Bering Sea and Chukchi Sea.</title>
        <authorList>
            <person name="Li C."/>
            <person name="Lai Q."/>
            <person name="Li G."/>
            <person name="Dong C."/>
            <person name="Wang J."/>
            <person name="Liao Y."/>
            <person name="Shao Z."/>
        </authorList>
    </citation>
    <scope>NUCLEOTIDE SEQUENCE [LARGE SCALE GENOMIC DNA]</scope>
    <source>
        <strain evidence="5 6">25B14_1</strain>
    </source>
</reference>
<dbReference type="eggNOG" id="COG0277">
    <property type="taxonomic scope" value="Bacteria"/>
</dbReference>
<evidence type="ECO:0000256" key="2">
    <source>
        <dbReference type="ARBA" id="ARBA00022630"/>
    </source>
</evidence>
<dbReference type="PANTHER" id="PTHR11748">
    <property type="entry name" value="D-LACTATE DEHYDROGENASE"/>
    <property type="match status" value="1"/>
</dbReference>
<dbReference type="GO" id="GO:0004458">
    <property type="term" value="F:D-lactate dehydrogenase (cytochrome) activity"/>
    <property type="evidence" value="ECO:0007669"/>
    <property type="project" value="TreeGrafter"/>
</dbReference>
<proteinExistence type="inferred from homology"/>
<dbReference type="InterPro" id="IPR016164">
    <property type="entry name" value="FAD-linked_Oxase-like_C"/>
</dbReference>
<dbReference type="Pfam" id="PF01565">
    <property type="entry name" value="FAD_binding_4"/>
    <property type="match status" value="1"/>
</dbReference>
<dbReference type="GO" id="GO:1903457">
    <property type="term" value="P:lactate catabolic process"/>
    <property type="evidence" value="ECO:0007669"/>
    <property type="project" value="TreeGrafter"/>
</dbReference>
<keyword evidence="2" id="KW-0285">Flavoprotein</keyword>
<dbReference type="Gene3D" id="3.30.465.10">
    <property type="match status" value="1"/>
</dbReference>
<evidence type="ECO:0000259" key="4">
    <source>
        <dbReference type="PROSITE" id="PS51387"/>
    </source>
</evidence>
<dbReference type="GO" id="GO:0071949">
    <property type="term" value="F:FAD binding"/>
    <property type="evidence" value="ECO:0007669"/>
    <property type="project" value="InterPro"/>
</dbReference>
<evidence type="ECO:0000313" key="5">
    <source>
        <dbReference type="EMBL" id="KCZ53338.1"/>
    </source>
</evidence>
<dbReference type="GO" id="GO:0008720">
    <property type="term" value="F:D-lactate dehydrogenase (NAD+) activity"/>
    <property type="evidence" value="ECO:0007669"/>
    <property type="project" value="TreeGrafter"/>
</dbReference>
<name>A0A062U6F8_9PROT</name>
<dbReference type="PANTHER" id="PTHR11748:SF111">
    <property type="entry name" value="D-LACTATE DEHYDROGENASE, MITOCHONDRIAL-RELATED"/>
    <property type="match status" value="1"/>
</dbReference>
<comment type="caution">
    <text evidence="5">The sequence shown here is derived from an EMBL/GenBank/DDBJ whole genome shotgun (WGS) entry which is preliminary data.</text>
</comment>
<dbReference type="EMBL" id="AWFF01000054">
    <property type="protein sequence ID" value="KCZ53338.1"/>
    <property type="molecule type" value="Genomic_DNA"/>
</dbReference>
<dbReference type="PROSITE" id="PS51387">
    <property type="entry name" value="FAD_PCMH"/>
    <property type="match status" value="1"/>
</dbReference>
<keyword evidence="6" id="KW-1185">Reference proteome</keyword>
<dbReference type="OrthoDB" id="9811557at2"/>
<gene>
    <name evidence="5" type="ORF">HY29_03715</name>
</gene>
<protein>
    <recommendedName>
        <fullName evidence="4">FAD-binding PCMH-type domain-containing protein</fullName>
    </recommendedName>
</protein>
<dbReference type="InterPro" id="IPR006094">
    <property type="entry name" value="Oxid_FAD_bind_N"/>
</dbReference>
<keyword evidence="3" id="KW-0274">FAD</keyword>
<feature type="domain" description="FAD-binding PCMH-type" evidence="4">
    <location>
        <begin position="42"/>
        <end position="230"/>
    </location>
</feature>
<dbReference type="RefSeq" id="WP_051601508.1">
    <property type="nucleotide sequence ID" value="NZ_AWFF01000054.1"/>
</dbReference>
<organism evidence="5 6">
    <name type="scientific">Hyphomonas beringensis</name>
    <dbReference type="NCBI Taxonomy" id="1280946"/>
    <lineage>
        <taxon>Bacteria</taxon>
        <taxon>Pseudomonadati</taxon>
        <taxon>Pseudomonadota</taxon>
        <taxon>Alphaproteobacteria</taxon>
        <taxon>Hyphomonadales</taxon>
        <taxon>Hyphomonadaceae</taxon>
        <taxon>Hyphomonas</taxon>
    </lineage>
</organism>